<keyword evidence="1 4" id="KW-0812">Transmembrane</keyword>
<feature type="transmembrane region" description="Helical" evidence="4">
    <location>
        <begin position="183"/>
        <end position="203"/>
    </location>
</feature>
<evidence type="ECO:0000256" key="4">
    <source>
        <dbReference type="SAM" id="Phobius"/>
    </source>
</evidence>
<evidence type="ECO:0000259" key="5">
    <source>
        <dbReference type="PROSITE" id="PS50929"/>
    </source>
</evidence>
<dbReference type="InterPro" id="IPR036640">
    <property type="entry name" value="ABC1_TM_sf"/>
</dbReference>
<keyword evidence="3 4" id="KW-0472">Membrane</keyword>
<dbReference type="AlphaFoldDB" id="A0A383A9F6"/>
<organism evidence="6">
    <name type="scientific">marine metagenome</name>
    <dbReference type="NCBI Taxonomy" id="408172"/>
    <lineage>
        <taxon>unclassified sequences</taxon>
        <taxon>metagenomes</taxon>
        <taxon>ecological metagenomes</taxon>
    </lineage>
</organism>
<feature type="transmembrane region" description="Helical" evidence="4">
    <location>
        <begin position="223"/>
        <end position="244"/>
    </location>
</feature>
<reference evidence="6" key="1">
    <citation type="submission" date="2018-05" db="EMBL/GenBank/DDBJ databases">
        <authorList>
            <person name="Lanie J.A."/>
            <person name="Ng W.-L."/>
            <person name="Kazmierczak K.M."/>
            <person name="Andrzejewski T.M."/>
            <person name="Davidsen T.M."/>
            <person name="Wayne K.J."/>
            <person name="Tettelin H."/>
            <person name="Glass J.I."/>
            <person name="Rusch D."/>
            <person name="Podicherti R."/>
            <person name="Tsui H.-C.T."/>
            <person name="Winkler M.E."/>
        </authorList>
    </citation>
    <scope>NUCLEOTIDE SEQUENCE</scope>
</reference>
<sequence>AWQSADDEAQELARRQQARSLEREQTATALSELASVLNPHETFTSGEPDLVSVLQVLGEAVGFEISLPAGSENIERAMHPLEPIARASRLRWREVTLTPNWWKRDAGPLLGFLGEEQRQPVALLPAGSNYDVVLPGGKRQRLNDQLRQQLCPDACMIYRPLPQQVKNIFRLLLFTARGQLRDVSLIILSGTAATVLGMLVPWTVGVLFDTAIPEADRRMLYEIAALLLVAALAGTVFSFVQAMASIRLGIRRE</sequence>
<protein>
    <recommendedName>
        <fullName evidence="5">ABC transmembrane type-1 domain-containing protein</fullName>
    </recommendedName>
</protein>
<dbReference type="GO" id="GO:0140359">
    <property type="term" value="F:ABC-type transporter activity"/>
    <property type="evidence" value="ECO:0007669"/>
    <property type="project" value="InterPro"/>
</dbReference>
<dbReference type="GO" id="GO:0016020">
    <property type="term" value="C:membrane"/>
    <property type="evidence" value="ECO:0007669"/>
    <property type="project" value="InterPro"/>
</dbReference>
<evidence type="ECO:0000313" key="6">
    <source>
        <dbReference type="EMBL" id="SVE03698.1"/>
    </source>
</evidence>
<keyword evidence="2 4" id="KW-1133">Transmembrane helix</keyword>
<feature type="non-terminal residue" evidence="6">
    <location>
        <position position="1"/>
    </location>
</feature>
<evidence type="ECO:0000256" key="2">
    <source>
        <dbReference type="ARBA" id="ARBA00022989"/>
    </source>
</evidence>
<dbReference type="Gene3D" id="1.20.1560.10">
    <property type="entry name" value="ABC transporter type 1, transmembrane domain"/>
    <property type="match status" value="1"/>
</dbReference>
<proteinExistence type="predicted"/>
<gene>
    <name evidence="6" type="ORF">METZ01_LOCUS456552</name>
</gene>
<feature type="non-terminal residue" evidence="6">
    <location>
        <position position="253"/>
    </location>
</feature>
<accession>A0A383A9F6</accession>
<dbReference type="SUPFAM" id="SSF90123">
    <property type="entry name" value="ABC transporter transmembrane region"/>
    <property type="match status" value="1"/>
</dbReference>
<dbReference type="PROSITE" id="PS50929">
    <property type="entry name" value="ABC_TM1F"/>
    <property type="match status" value="1"/>
</dbReference>
<evidence type="ECO:0000256" key="3">
    <source>
        <dbReference type="ARBA" id="ARBA00023136"/>
    </source>
</evidence>
<feature type="domain" description="ABC transmembrane type-1" evidence="5">
    <location>
        <begin position="185"/>
        <end position="253"/>
    </location>
</feature>
<name>A0A383A9F6_9ZZZZ</name>
<dbReference type="InterPro" id="IPR011527">
    <property type="entry name" value="ABC1_TM_dom"/>
</dbReference>
<dbReference type="EMBL" id="UINC01189830">
    <property type="protein sequence ID" value="SVE03698.1"/>
    <property type="molecule type" value="Genomic_DNA"/>
</dbReference>
<evidence type="ECO:0000256" key="1">
    <source>
        <dbReference type="ARBA" id="ARBA00022692"/>
    </source>
</evidence>
<dbReference type="GO" id="GO:0005524">
    <property type="term" value="F:ATP binding"/>
    <property type="evidence" value="ECO:0007669"/>
    <property type="project" value="InterPro"/>
</dbReference>